<evidence type="ECO:0000313" key="2">
    <source>
        <dbReference type="Proteomes" id="UP000279307"/>
    </source>
</evidence>
<sequence length="115" mass="13355">MKCKLWQENVSLNNAADHPCFIGKVIFMDDENNLFMEYEDKPAVLDKSATLEVENSLSTEHLNKQPAVWDRSATLALLSLYEMKMDMLDHPKKMNVKYKGHQLKENVHCMELDLI</sequence>
<organism evidence="1 2">
    <name type="scientific">Ooceraea biroi</name>
    <name type="common">Clonal raider ant</name>
    <name type="synonym">Cerapachys biroi</name>
    <dbReference type="NCBI Taxonomy" id="2015173"/>
    <lineage>
        <taxon>Eukaryota</taxon>
        <taxon>Metazoa</taxon>
        <taxon>Ecdysozoa</taxon>
        <taxon>Arthropoda</taxon>
        <taxon>Hexapoda</taxon>
        <taxon>Insecta</taxon>
        <taxon>Pterygota</taxon>
        <taxon>Neoptera</taxon>
        <taxon>Endopterygota</taxon>
        <taxon>Hymenoptera</taxon>
        <taxon>Apocrita</taxon>
        <taxon>Aculeata</taxon>
        <taxon>Formicoidea</taxon>
        <taxon>Formicidae</taxon>
        <taxon>Dorylinae</taxon>
        <taxon>Ooceraea</taxon>
    </lineage>
</organism>
<dbReference type="Proteomes" id="UP000279307">
    <property type="component" value="Chromosome 1"/>
</dbReference>
<evidence type="ECO:0000313" key="1">
    <source>
        <dbReference type="EMBL" id="RLU26690.1"/>
    </source>
</evidence>
<dbReference type="EMBL" id="QOIP01000001">
    <property type="protein sequence ID" value="RLU26690.1"/>
    <property type="molecule type" value="Genomic_DNA"/>
</dbReference>
<accession>A0A3L8E1T6</accession>
<dbReference type="AlphaFoldDB" id="A0A3L8E1T6"/>
<protein>
    <submittedName>
        <fullName evidence="1">Uncharacterized protein</fullName>
    </submittedName>
</protein>
<proteinExistence type="predicted"/>
<reference evidence="1 2" key="1">
    <citation type="journal article" date="2018" name="Genome Res.">
        <title>The genomic architecture and molecular evolution of ant odorant receptors.</title>
        <authorList>
            <person name="McKenzie S.K."/>
            <person name="Kronauer D.J.C."/>
        </authorList>
    </citation>
    <scope>NUCLEOTIDE SEQUENCE [LARGE SCALE GENOMIC DNA]</scope>
    <source>
        <strain evidence="1">Clonal line C1</strain>
    </source>
</reference>
<name>A0A3L8E1T6_OOCBI</name>
<gene>
    <name evidence="1" type="ORF">DMN91_000487</name>
</gene>
<comment type="caution">
    <text evidence="1">The sequence shown here is derived from an EMBL/GenBank/DDBJ whole genome shotgun (WGS) entry which is preliminary data.</text>
</comment>